<evidence type="ECO:0000313" key="4">
    <source>
        <dbReference type="EMBL" id="KAG8238681.1"/>
    </source>
</evidence>
<accession>A0A8K0KNM6</accession>
<comment type="caution">
    <text evidence="4">The sequence shown here is derived from an EMBL/GenBank/DDBJ whole genome shotgun (WGS) entry which is preliminary data.</text>
</comment>
<evidence type="ECO:0000256" key="2">
    <source>
        <dbReference type="SAM" id="MobiDB-lite"/>
    </source>
</evidence>
<reference evidence="4" key="1">
    <citation type="submission" date="2013-04" db="EMBL/GenBank/DDBJ databases">
        <authorList>
            <person name="Qu J."/>
            <person name="Murali S.C."/>
            <person name="Bandaranaike D."/>
            <person name="Bellair M."/>
            <person name="Blankenburg K."/>
            <person name="Chao H."/>
            <person name="Dinh H."/>
            <person name="Doddapaneni H."/>
            <person name="Downs B."/>
            <person name="Dugan-Rocha S."/>
            <person name="Elkadiri S."/>
            <person name="Gnanaolivu R.D."/>
            <person name="Hernandez B."/>
            <person name="Javaid M."/>
            <person name="Jayaseelan J.C."/>
            <person name="Lee S."/>
            <person name="Li M."/>
            <person name="Ming W."/>
            <person name="Munidasa M."/>
            <person name="Muniz J."/>
            <person name="Nguyen L."/>
            <person name="Ongeri F."/>
            <person name="Osuji N."/>
            <person name="Pu L.-L."/>
            <person name="Puazo M."/>
            <person name="Qu C."/>
            <person name="Quiroz J."/>
            <person name="Raj R."/>
            <person name="Weissenberger G."/>
            <person name="Xin Y."/>
            <person name="Zou X."/>
            <person name="Han Y."/>
            <person name="Richards S."/>
            <person name="Worley K."/>
            <person name="Muzny D."/>
            <person name="Gibbs R."/>
        </authorList>
    </citation>
    <scope>NUCLEOTIDE SEQUENCE</scope>
    <source>
        <strain evidence="4">Sampled in the wild</strain>
    </source>
</reference>
<dbReference type="PANTHER" id="PTHR34153:SF2">
    <property type="entry name" value="SI:CH211-262H13.3-RELATED"/>
    <property type="match status" value="1"/>
</dbReference>
<reference evidence="4" key="2">
    <citation type="submission" date="2017-10" db="EMBL/GenBank/DDBJ databases">
        <title>Ladona fulva Genome sequencing and assembly.</title>
        <authorList>
            <person name="Murali S."/>
            <person name="Richards S."/>
            <person name="Bandaranaike D."/>
            <person name="Bellair M."/>
            <person name="Blankenburg K."/>
            <person name="Chao H."/>
            <person name="Dinh H."/>
            <person name="Doddapaneni H."/>
            <person name="Dugan-Rocha S."/>
            <person name="Elkadiri S."/>
            <person name="Gnanaolivu R."/>
            <person name="Hernandez B."/>
            <person name="Skinner E."/>
            <person name="Javaid M."/>
            <person name="Lee S."/>
            <person name="Li M."/>
            <person name="Ming W."/>
            <person name="Munidasa M."/>
            <person name="Muniz J."/>
            <person name="Nguyen L."/>
            <person name="Hughes D."/>
            <person name="Osuji N."/>
            <person name="Pu L.-L."/>
            <person name="Puazo M."/>
            <person name="Qu C."/>
            <person name="Quiroz J."/>
            <person name="Raj R."/>
            <person name="Weissenberger G."/>
            <person name="Xin Y."/>
            <person name="Zou X."/>
            <person name="Han Y."/>
            <person name="Worley K."/>
            <person name="Muzny D."/>
            <person name="Gibbs R."/>
        </authorList>
    </citation>
    <scope>NUCLEOTIDE SEQUENCE</scope>
    <source>
        <strain evidence="4">Sampled in the wild</strain>
    </source>
</reference>
<evidence type="ECO:0000256" key="1">
    <source>
        <dbReference type="SAM" id="Coils"/>
    </source>
</evidence>
<dbReference type="AlphaFoldDB" id="A0A8K0KNM6"/>
<dbReference type="OrthoDB" id="10069532at2759"/>
<dbReference type="EMBL" id="KZ309415">
    <property type="protein sequence ID" value="KAG8238681.1"/>
    <property type="molecule type" value="Genomic_DNA"/>
</dbReference>
<name>A0A8K0KNM6_LADFU</name>
<feature type="coiled-coil region" evidence="1">
    <location>
        <begin position="307"/>
        <end position="334"/>
    </location>
</feature>
<dbReference type="PANTHER" id="PTHR34153">
    <property type="entry name" value="SI:CH211-262H13.3-RELATED-RELATED"/>
    <property type="match status" value="1"/>
</dbReference>
<feature type="domain" description="DUF4806" evidence="3">
    <location>
        <begin position="360"/>
        <end position="436"/>
    </location>
</feature>
<feature type="region of interest" description="Disordered" evidence="2">
    <location>
        <begin position="264"/>
        <end position="292"/>
    </location>
</feature>
<gene>
    <name evidence="4" type="ORF">J437_LFUL018643</name>
</gene>
<keyword evidence="1" id="KW-0175">Coiled coil</keyword>
<evidence type="ECO:0000259" key="3">
    <source>
        <dbReference type="Pfam" id="PF16064"/>
    </source>
</evidence>
<sequence length="481" mass="54641">MIRKNDKPLQQIVGREAEMGLRETKTARSNYSIVRDVVAIPGGLTAPAYRKITWKFQNFNKKAGQCVLLKDGSVVLVSDIATQREVIHIYGQEFRTTKDFYTAPAKSSHVGIFLASDLGKPKIWSVREVGAKAVAIPMNGMPKGVEWHGRWWNLDKMLTTSVSGATVVDFSKGRRKILLVALKNMHDCHLFDDYTFAREVLKNSSDVTDLDERIRVHKRKKYGRGKQSPKRKAVSDYVDSQSTESLLDLREHRHYKKTSVLTVPPSLSSDKDECESIADATSDAGRPPRENRAPLVQMDSSQLLKILERMANSMERMEINMKSLASRVLSLEEVQKAILERCNEGFCTIAHQPQQSSTLSFHLPINHWDEFSEIMNKVKDDEVKRQLVTFLSKMGGKDMTSLVNSILIRLLTNSFATQCNWKGQRGNKYALEKTPLLSIVHGAVTYHVGQENTTEEEIKGQIQTWLKQASRRTKTLEEREY</sequence>
<protein>
    <recommendedName>
        <fullName evidence="3">DUF4806 domain-containing protein</fullName>
    </recommendedName>
</protein>
<dbReference type="InterPro" id="IPR032071">
    <property type="entry name" value="DUF4806"/>
</dbReference>
<evidence type="ECO:0000313" key="5">
    <source>
        <dbReference type="Proteomes" id="UP000792457"/>
    </source>
</evidence>
<dbReference type="Pfam" id="PF16064">
    <property type="entry name" value="DUF4806"/>
    <property type="match status" value="1"/>
</dbReference>
<proteinExistence type="predicted"/>
<organism evidence="4 5">
    <name type="scientific">Ladona fulva</name>
    <name type="common">Scarce chaser dragonfly</name>
    <name type="synonym">Libellula fulva</name>
    <dbReference type="NCBI Taxonomy" id="123851"/>
    <lineage>
        <taxon>Eukaryota</taxon>
        <taxon>Metazoa</taxon>
        <taxon>Ecdysozoa</taxon>
        <taxon>Arthropoda</taxon>
        <taxon>Hexapoda</taxon>
        <taxon>Insecta</taxon>
        <taxon>Pterygota</taxon>
        <taxon>Palaeoptera</taxon>
        <taxon>Odonata</taxon>
        <taxon>Epiprocta</taxon>
        <taxon>Anisoptera</taxon>
        <taxon>Libelluloidea</taxon>
        <taxon>Libellulidae</taxon>
        <taxon>Ladona</taxon>
    </lineage>
</organism>
<keyword evidence="5" id="KW-1185">Reference proteome</keyword>
<dbReference type="Proteomes" id="UP000792457">
    <property type="component" value="Unassembled WGS sequence"/>
</dbReference>